<accession>A0A8D8B4V2</accession>
<dbReference type="AlphaFoldDB" id="A0A8D8B4V2"/>
<protein>
    <submittedName>
        <fullName evidence="1">(northern house mosquito) hypothetical protein</fullName>
    </submittedName>
</protein>
<dbReference type="EMBL" id="HBUE01062963">
    <property type="protein sequence ID" value="CAG6469431.1"/>
    <property type="molecule type" value="Transcribed_RNA"/>
</dbReference>
<reference evidence="1" key="1">
    <citation type="submission" date="2021-05" db="EMBL/GenBank/DDBJ databases">
        <authorList>
            <person name="Alioto T."/>
            <person name="Alioto T."/>
            <person name="Gomez Garrido J."/>
        </authorList>
    </citation>
    <scope>NUCLEOTIDE SEQUENCE</scope>
</reference>
<evidence type="ECO:0000313" key="1">
    <source>
        <dbReference type="EMBL" id="CAG6469434.1"/>
    </source>
</evidence>
<dbReference type="EMBL" id="HBUE01062966">
    <property type="protein sequence ID" value="CAG6469434.1"/>
    <property type="molecule type" value="Transcribed_RNA"/>
</dbReference>
<name>A0A8D8B4V2_CULPI</name>
<sequence length="142" mass="15949">MLCSEEGCRGRACWRMWNCLDPPASCSRLVAQVHRWSPRPSPSNSSRFRCTVDKRVRTIRAAAAVRSRRRPTRPNRLPRQRRTCWTTICSSRCLKRSKDRASFTTAMPCCLGVSLVAEASAPQLTSPTTCRASPRSTTLPPV</sequence>
<proteinExistence type="predicted"/>
<organism evidence="1">
    <name type="scientific">Culex pipiens</name>
    <name type="common">House mosquito</name>
    <dbReference type="NCBI Taxonomy" id="7175"/>
    <lineage>
        <taxon>Eukaryota</taxon>
        <taxon>Metazoa</taxon>
        <taxon>Ecdysozoa</taxon>
        <taxon>Arthropoda</taxon>
        <taxon>Hexapoda</taxon>
        <taxon>Insecta</taxon>
        <taxon>Pterygota</taxon>
        <taxon>Neoptera</taxon>
        <taxon>Endopterygota</taxon>
        <taxon>Diptera</taxon>
        <taxon>Nematocera</taxon>
        <taxon>Culicoidea</taxon>
        <taxon>Culicidae</taxon>
        <taxon>Culicinae</taxon>
        <taxon>Culicini</taxon>
        <taxon>Culex</taxon>
        <taxon>Culex</taxon>
    </lineage>
</organism>